<dbReference type="SMART" id="SM00382">
    <property type="entry name" value="AAA"/>
    <property type="match status" value="1"/>
</dbReference>
<protein>
    <recommendedName>
        <fullName evidence="13">DNA helicase MCM9</fullName>
        <ecNumber evidence="3">3.6.4.12</ecNumber>
    </recommendedName>
    <alternativeName>
        <fullName evidence="14">Minichromosome maintenance 9</fullName>
    </alternativeName>
</protein>
<evidence type="ECO:0000256" key="2">
    <source>
        <dbReference type="ARBA" id="ARBA00008010"/>
    </source>
</evidence>
<dbReference type="EC" id="3.6.4.12" evidence="3"/>
<dbReference type="InterPro" id="IPR003593">
    <property type="entry name" value="AAA+_ATPase"/>
</dbReference>
<dbReference type="InterPro" id="IPR012340">
    <property type="entry name" value="NA-bd_OB-fold"/>
</dbReference>
<keyword evidence="5 16" id="KW-0547">Nucleotide-binding</keyword>
<evidence type="ECO:0000256" key="8">
    <source>
        <dbReference type="ARBA" id="ARBA00022806"/>
    </source>
</evidence>
<evidence type="ECO:0000256" key="16">
    <source>
        <dbReference type="RuleBase" id="RU004070"/>
    </source>
</evidence>
<dbReference type="PROSITE" id="PS50051">
    <property type="entry name" value="MCM_2"/>
    <property type="match status" value="1"/>
</dbReference>
<evidence type="ECO:0000256" key="10">
    <source>
        <dbReference type="ARBA" id="ARBA00023125"/>
    </source>
</evidence>
<evidence type="ECO:0000313" key="18">
    <source>
        <dbReference type="Proteomes" id="UP000695007"/>
    </source>
</evidence>
<evidence type="ECO:0000256" key="3">
    <source>
        <dbReference type="ARBA" id="ARBA00012551"/>
    </source>
</evidence>
<evidence type="ECO:0000256" key="4">
    <source>
        <dbReference type="ARBA" id="ARBA00022705"/>
    </source>
</evidence>
<dbReference type="SMART" id="SM00350">
    <property type="entry name" value="MCM"/>
    <property type="match status" value="1"/>
</dbReference>
<sequence length="650" mass="73199">MFKEYILENHTEELKEMLKDPDEFKYYPLYVDFIMLFDYDPEKANNMLKQPRHYLALFDSNIIEVQEQLIEAGQIVKKKIRTRVHGVPEDINQAEIGEFVFITGFVVRISQPSISIIAKHLLCKKCKHINIIKIQWETGKFPNVRQCEACKRKGLHPETSLQDQECVDYQEIKIQDKSQNHNDIMSASEKVILLEDLVDKCTTGDYVNINGFLIRKWGNIVEGQRILCTTFMMANSLIVRKKITESIFCKNELINVFDNYWKNYEANPLQGRDNILVSICPQLYGMYYMKLALALVLAGGVRKTSKPGTRIRGDIHLLLCGDPGTGKSQILQTATKLSNRSVLTTGIGSTAAGLTAAAVKDSDGWHLEAGALVSANGGVCCIDELTTMSTNDMASIHEAMEQQTISIAKAGMISTLKSKCSVIAAINPVGGRFVDGEEVKMGLGDPLLSRFDLILFLRDNPSSEWDELVSSHILQTAMSNGNDRSKMNSSDQDYNSMSESMYKDNFDASSNIEINSIGNLSSIKNGVWDEKSLCEYFSHIHTFEPSMSKEAEKILCTVYSYHRQKSGRRQERTTVRLMDSLIRLAEAHAKLMYRTKILVMDAIFAAKLINLSIEMDNENNKFPTDSLSTYKNEGAEILCKLNLDDLVGLL</sequence>
<dbReference type="GO" id="GO:0016787">
    <property type="term" value="F:hydrolase activity"/>
    <property type="evidence" value="ECO:0007669"/>
    <property type="project" value="UniProtKB-KW"/>
</dbReference>
<dbReference type="InterPro" id="IPR058768">
    <property type="entry name" value="MCM9_N"/>
</dbReference>
<evidence type="ECO:0000256" key="5">
    <source>
        <dbReference type="ARBA" id="ARBA00022741"/>
    </source>
</evidence>
<dbReference type="RefSeq" id="XP_011504872.1">
    <property type="nucleotide sequence ID" value="XM_011506570.1"/>
</dbReference>
<organism evidence="18 19">
    <name type="scientific">Ceratosolen solmsi marchali</name>
    <dbReference type="NCBI Taxonomy" id="326594"/>
    <lineage>
        <taxon>Eukaryota</taxon>
        <taxon>Metazoa</taxon>
        <taxon>Ecdysozoa</taxon>
        <taxon>Arthropoda</taxon>
        <taxon>Hexapoda</taxon>
        <taxon>Insecta</taxon>
        <taxon>Pterygota</taxon>
        <taxon>Neoptera</taxon>
        <taxon>Endopterygota</taxon>
        <taxon>Hymenoptera</taxon>
        <taxon>Apocrita</taxon>
        <taxon>Proctotrupomorpha</taxon>
        <taxon>Chalcidoidea</taxon>
        <taxon>Agaonidae</taxon>
        <taxon>Agaoninae</taxon>
        <taxon>Ceratosolen</taxon>
    </lineage>
</organism>
<dbReference type="PANTHER" id="PTHR11630:SF48">
    <property type="entry name" value="DNA HELICASE MCM9"/>
    <property type="match status" value="1"/>
</dbReference>
<comment type="subcellular location">
    <subcellularLocation>
        <location evidence="1">Nucleus</location>
    </subcellularLocation>
</comment>
<dbReference type="GO" id="GO:0005634">
    <property type="term" value="C:nucleus"/>
    <property type="evidence" value="ECO:0007669"/>
    <property type="project" value="UniProtKB-SubCell"/>
</dbReference>
<dbReference type="PRINTS" id="PR01657">
    <property type="entry name" value="MCMFAMILY"/>
</dbReference>
<keyword evidence="8" id="KW-0347">Helicase</keyword>
<dbReference type="PROSITE" id="PS00847">
    <property type="entry name" value="MCM_1"/>
    <property type="match status" value="1"/>
</dbReference>
<dbReference type="Gene3D" id="3.40.50.300">
    <property type="entry name" value="P-loop containing nucleotide triphosphate hydrolases"/>
    <property type="match status" value="1"/>
</dbReference>
<evidence type="ECO:0000259" key="17">
    <source>
        <dbReference type="PROSITE" id="PS50051"/>
    </source>
</evidence>
<dbReference type="InterPro" id="IPR041562">
    <property type="entry name" value="MCM_lid"/>
</dbReference>
<evidence type="ECO:0000256" key="6">
    <source>
        <dbReference type="ARBA" id="ARBA00022763"/>
    </source>
</evidence>
<dbReference type="GO" id="GO:0003697">
    <property type="term" value="F:single-stranded DNA binding"/>
    <property type="evidence" value="ECO:0007669"/>
    <property type="project" value="TreeGrafter"/>
</dbReference>
<evidence type="ECO:0000256" key="15">
    <source>
        <dbReference type="ARBA" id="ARBA00047995"/>
    </source>
</evidence>
<evidence type="ECO:0000313" key="19">
    <source>
        <dbReference type="RefSeq" id="XP_011504872.1"/>
    </source>
</evidence>
<gene>
    <name evidence="19" type="primary">LOC105367783</name>
</gene>
<proteinExistence type="inferred from homology"/>
<dbReference type="SUPFAM" id="SSF50249">
    <property type="entry name" value="Nucleic acid-binding proteins"/>
    <property type="match status" value="1"/>
</dbReference>
<evidence type="ECO:0000256" key="12">
    <source>
        <dbReference type="ARBA" id="ARBA00023242"/>
    </source>
</evidence>
<dbReference type="InterPro" id="IPR031327">
    <property type="entry name" value="MCM"/>
</dbReference>
<evidence type="ECO:0000256" key="7">
    <source>
        <dbReference type="ARBA" id="ARBA00022801"/>
    </source>
</evidence>
<dbReference type="InterPro" id="IPR001208">
    <property type="entry name" value="MCM_dom"/>
</dbReference>
<dbReference type="InterPro" id="IPR018525">
    <property type="entry name" value="MCM_CS"/>
</dbReference>
<dbReference type="KEGG" id="csol:105367783"/>
<dbReference type="Proteomes" id="UP000695007">
    <property type="component" value="Unplaced"/>
</dbReference>
<keyword evidence="11" id="KW-0234">DNA repair</keyword>
<dbReference type="GO" id="GO:0000724">
    <property type="term" value="P:double-strand break repair via homologous recombination"/>
    <property type="evidence" value="ECO:0007669"/>
    <property type="project" value="TreeGrafter"/>
</dbReference>
<dbReference type="GO" id="GO:0017116">
    <property type="term" value="F:single-stranded DNA helicase activity"/>
    <property type="evidence" value="ECO:0007669"/>
    <property type="project" value="TreeGrafter"/>
</dbReference>
<reference evidence="19" key="1">
    <citation type="submission" date="2025-08" db="UniProtKB">
        <authorList>
            <consortium name="RefSeq"/>
        </authorList>
    </citation>
    <scope>IDENTIFICATION</scope>
</reference>
<evidence type="ECO:0000256" key="14">
    <source>
        <dbReference type="ARBA" id="ARBA00042301"/>
    </source>
</evidence>
<keyword evidence="10 16" id="KW-0238">DNA-binding</keyword>
<keyword evidence="4" id="KW-0235">DNA replication</keyword>
<keyword evidence="7" id="KW-0378">Hydrolase</keyword>
<dbReference type="AlphaFoldDB" id="A0AAJ6YUV4"/>
<dbReference type="SUPFAM" id="SSF52540">
    <property type="entry name" value="P-loop containing nucleoside triphosphate hydrolases"/>
    <property type="match status" value="1"/>
</dbReference>
<evidence type="ECO:0000256" key="1">
    <source>
        <dbReference type="ARBA" id="ARBA00004123"/>
    </source>
</evidence>
<dbReference type="GO" id="GO:0006260">
    <property type="term" value="P:DNA replication"/>
    <property type="evidence" value="ECO:0007669"/>
    <property type="project" value="InterPro"/>
</dbReference>
<comment type="catalytic activity">
    <reaction evidence="15">
        <text>ATP + H2O = ADP + phosphate + H(+)</text>
        <dbReference type="Rhea" id="RHEA:13065"/>
        <dbReference type="ChEBI" id="CHEBI:15377"/>
        <dbReference type="ChEBI" id="CHEBI:15378"/>
        <dbReference type="ChEBI" id="CHEBI:30616"/>
        <dbReference type="ChEBI" id="CHEBI:43474"/>
        <dbReference type="ChEBI" id="CHEBI:456216"/>
        <dbReference type="EC" id="3.6.4.12"/>
    </reaction>
</comment>
<dbReference type="PANTHER" id="PTHR11630">
    <property type="entry name" value="DNA REPLICATION LICENSING FACTOR MCM FAMILY MEMBER"/>
    <property type="match status" value="1"/>
</dbReference>
<dbReference type="Pfam" id="PF00493">
    <property type="entry name" value="MCM"/>
    <property type="match status" value="1"/>
</dbReference>
<dbReference type="GO" id="GO:0005524">
    <property type="term" value="F:ATP binding"/>
    <property type="evidence" value="ECO:0007669"/>
    <property type="project" value="UniProtKB-KW"/>
</dbReference>
<dbReference type="InterPro" id="IPR027417">
    <property type="entry name" value="P-loop_NTPase"/>
</dbReference>
<dbReference type="Pfam" id="PF26066">
    <property type="entry name" value="MCM9_N"/>
    <property type="match status" value="1"/>
</dbReference>
<keyword evidence="12" id="KW-0539">Nucleus</keyword>
<dbReference type="Gene3D" id="2.40.50.140">
    <property type="entry name" value="Nucleic acid-binding proteins"/>
    <property type="match status" value="1"/>
</dbReference>
<keyword evidence="9 16" id="KW-0067">ATP-binding</keyword>
<dbReference type="Pfam" id="PF17855">
    <property type="entry name" value="MCM_lid"/>
    <property type="match status" value="1"/>
</dbReference>
<dbReference type="GO" id="GO:0042555">
    <property type="term" value="C:MCM complex"/>
    <property type="evidence" value="ECO:0007669"/>
    <property type="project" value="TreeGrafter"/>
</dbReference>
<feature type="domain" description="MCM C-terminal AAA(+) ATPase" evidence="17">
    <location>
        <begin position="271"/>
        <end position="473"/>
    </location>
</feature>
<dbReference type="Gene3D" id="2.20.28.10">
    <property type="match status" value="1"/>
</dbReference>
<accession>A0AAJ6YUV4</accession>
<keyword evidence="18" id="KW-1185">Reference proteome</keyword>
<dbReference type="Pfam" id="PF17207">
    <property type="entry name" value="MCM_OB"/>
    <property type="match status" value="1"/>
</dbReference>
<evidence type="ECO:0000256" key="13">
    <source>
        <dbReference type="ARBA" id="ARBA00041085"/>
    </source>
</evidence>
<evidence type="ECO:0000256" key="9">
    <source>
        <dbReference type="ARBA" id="ARBA00022840"/>
    </source>
</evidence>
<evidence type="ECO:0000256" key="11">
    <source>
        <dbReference type="ARBA" id="ARBA00023204"/>
    </source>
</evidence>
<dbReference type="InterPro" id="IPR033762">
    <property type="entry name" value="MCM_OB"/>
</dbReference>
<name>A0AAJ6YUV4_9HYME</name>
<keyword evidence="6" id="KW-0227">DNA damage</keyword>
<comment type="similarity">
    <text evidence="2 16">Belongs to the MCM family.</text>
</comment>
<dbReference type="GeneID" id="105367783"/>